<dbReference type="SUPFAM" id="SSF52047">
    <property type="entry name" value="RNI-like"/>
    <property type="match status" value="1"/>
</dbReference>
<organism evidence="1 2">
    <name type="scientific">Actinomadura rubteroloni</name>
    <dbReference type="NCBI Taxonomy" id="1926885"/>
    <lineage>
        <taxon>Bacteria</taxon>
        <taxon>Bacillati</taxon>
        <taxon>Actinomycetota</taxon>
        <taxon>Actinomycetes</taxon>
        <taxon>Streptosporangiales</taxon>
        <taxon>Thermomonosporaceae</taxon>
        <taxon>Actinomadura</taxon>
    </lineage>
</organism>
<accession>A0A2P4UCF4</accession>
<reference evidence="1 2" key="1">
    <citation type="journal article" date="2017" name="Chemistry">
        <title>Isolation, Biosynthesis and Chemical Modifications of Rubterolones A-F: Rare Tropolone Alkaloids from Actinomadura sp. 5-2.</title>
        <authorList>
            <person name="Guo H."/>
            <person name="Benndorf R."/>
            <person name="Leichnitz D."/>
            <person name="Klassen J.L."/>
            <person name="Vollmers J."/>
            <person name="Gorls H."/>
            <person name="Steinacker M."/>
            <person name="Weigel C."/>
            <person name="Dahse H.M."/>
            <person name="Kaster A.K."/>
            <person name="de Beer Z.W."/>
            <person name="Poulsen M."/>
            <person name="Beemelmanns C."/>
        </authorList>
    </citation>
    <scope>NUCLEOTIDE SEQUENCE [LARGE SCALE GENOMIC DNA]</scope>
    <source>
        <strain evidence="1 2">5-2</strain>
    </source>
</reference>
<dbReference type="InterPro" id="IPR047722">
    <property type="entry name" value="STM4015-like"/>
</dbReference>
<gene>
    <name evidence="1" type="ORF">BTM25_49210</name>
</gene>
<evidence type="ECO:0000313" key="2">
    <source>
        <dbReference type="Proteomes" id="UP000242367"/>
    </source>
</evidence>
<dbReference type="Proteomes" id="UP000242367">
    <property type="component" value="Unassembled WGS sequence"/>
</dbReference>
<protein>
    <recommendedName>
        <fullName evidence="3">Leucine-rich repeat domain-containing protein</fullName>
    </recommendedName>
</protein>
<name>A0A2P4UCF4_9ACTN</name>
<keyword evidence="2" id="KW-1185">Reference proteome</keyword>
<evidence type="ECO:0008006" key="3">
    <source>
        <dbReference type="Google" id="ProtNLM"/>
    </source>
</evidence>
<dbReference type="AlphaFoldDB" id="A0A2P4UCF4"/>
<sequence>MTIDHHLDTYAGQLVAEFTNEYVIDAAGAPPLPPAGDHAWRVRTEFEETPFNEVWNRFLDTVDTTQVTALLIGYWGAEYDEHEADPVALLTAAASRFPKLRSLFLGDIVLEESEVSWIEHTDIGPILAAFPDLERLDVRGSTGLVFEPFKSDALKTLRFETGGLPASLVRALGASDLPALEHLDLWLGTRIYGGDATVDDLAPVLGGERFPALRHLGLENSETADDLAAAVASAPVVARLESLSLALGTLADEGAEALLSGQPLTHLRKLDLHHHFVGDALLDRLRAALPGVEIDSGGQIAADRDRRFITVSE</sequence>
<dbReference type="RefSeq" id="WP_103565411.1">
    <property type="nucleotide sequence ID" value="NZ_MTBP01000004.1"/>
</dbReference>
<comment type="caution">
    <text evidence="1">The sequence shown here is derived from an EMBL/GenBank/DDBJ whole genome shotgun (WGS) entry which is preliminary data.</text>
</comment>
<proteinExistence type="predicted"/>
<dbReference type="EMBL" id="MTBP01000004">
    <property type="protein sequence ID" value="POM22717.1"/>
    <property type="molecule type" value="Genomic_DNA"/>
</dbReference>
<dbReference type="NCBIfam" id="NF038076">
    <property type="entry name" value="fam_STM4015"/>
    <property type="match status" value="1"/>
</dbReference>
<dbReference type="Gene3D" id="3.80.10.10">
    <property type="entry name" value="Ribonuclease Inhibitor"/>
    <property type="match status" value="1"/>
</dbReference>
<dbReference type="InterPro" id="IPR032675">
    <property type="entry name" value="LRR_dom_sf"/>
</dbReference>
<evidence type="ECO:0000313" key="1">
    <source>
        <dbReference type="EMBL" id="POM22717.1"/>
    </source>
</evidence>